<evidence type="ECO:0000259" key="9">
    <source>
        <dbReference type="Pfam" id="PF00135"/>
    </source>
</evidence>
<dbReference type="GO" id="GO:0003990">
    <property type="term" value="F:acetylcholinesterase activity"/>
    <property type="evidence" value="ECO:0007669"/>
    <property type="project" value="UniProtKB-EC"/>
</dbReference>
<dbReference type="InParanoid" id="B7QN61"/>
<keyword evidence="3 7" id="KW-0378">Hydrolase</keyword>
<dbReference type="PANTHER" id="PTHR43918">
    <property type="entry name" value="ACETYLCHOLINESTERASE"/>
    <property type="match status" value="1"/>
</dbReference>
<evidence type="ECO:0000256" key="7">
    <source>
        <dbReference type="RuleBase" id="RU361235"/>
    </source>
</evidence>
<dbReference type="HOGENOM" id="CLU_006586_13_0_1"/>
<dbReference type="VEuPathDB" id="VectorBase:ISCP_001570"/>
<feature type="signal peptide" evidence="8">
    <location>
        <begin position="1"/>
        <end position="15"/>
    </location>
</feature>
<evidence type="ECO:0000313" key="11">
    <source>
        <dbReference type="EnsemblMetazoa" id="ISCW015340-PA"/>
    </source>
</evidence>
<dbReference type="EMBL" id="DS976673">
    <property type="protein sequence ID" value="EEC20283.1"/>
    <property type="molecule type" value="Genomic_DNA"/>
</dbReference>
<evidence type="ECO:0000256" key="8">
    <source>
        <dbReference type="SAM" id="SignalP"/>
    </source>
</evidence>
<dbReference type="ESTHER" id="ixosc-b7qn61">
    <property type="family name" value="Cholinesterase-like"/>
</dbReference>
<comment type="catalytic activity">
    <reaction evidence="6">
        <text>acetylcholine + H2O = choline + acetate + H(+)</text>
        <dbReference type="Rhea" id="RHEA:17561"/>
        <dbReference type="ChEBI" id="CHEBI:15354"/>
        <dbReference type="ChEBI" id="CHEBI:15355"/>
        <dbReference type="ChEBI" id="CHEBI:15377"/>
        <dbReference type="ChEBI" id="CHEBI:15378"/>
        <dbReference type="ChEBI" id="CHEBI:30089"/>
        <dbReference type="EC" id="3.1.1.7"/>
    </reaction>
</comment>
<dbReference type="PRINTS" id="PR00878">
    <property type="entry name" value="CHOLNESTRASE"/>
</dbReference>
<evidence type="ECO:0000313" key="10">
    <source>
        <dbReference type="EMBL" id="EEC20283.1"/>
    </source>
</evidence>
<reference evidence="10 12" key="1">
    <citation type="submission" date="2008-03" db="EMBL/GenBank/DDBJ databases">
        <title>Annotation of Ixodes scapularis.</title>
        <authorList>
            <consortium name="Ixodes scapularis Genome Project Consortium"/>
            <person name="Caler E."/>
            <person name="Hannick L.I."/>
            <person name="Bidwell S."/>
            <person name="Joardar V."/>
            <person name="Thiagarajan M."/>
            <person name="Amedeo P."/>
            <person name="Galinsky K.J."/>
            <person name="Schobel S."/>
            <person name="Inman J."/>
            <person name="Hostetler J."/>
            <person name="Miller J."/>
            <person name="Hammond M."/>
            <person name="Megy K."/>
            <person name="Lawson D."/>
            <person name="Kodira C."/>
            <person name="Sutton G."/>
            <person name="Meyer J."/>
            <person name="Hill C.A."/>
            <person name="Birren B."/>
            <person name="Nene V."/>
            <person name="Collins F."/>
            <person name="Alarcon-Chaidez F."/>
            <person name="Wikel S."/>
            <person name="Strausberg R."/>
        </authorList>
    </citation>
    <scope>NUCLEOTIDE SEQUENCE [LARGE SCALE GENOMIC DNA]</scope>
    <source>
        <strain evidence="12">Wikel</strain>
        <strain evidence="10">Wikel colony</strain>
    </source>
</reference>
<accession>B7QN61</accession>
<dbReference type="PaxDb" id="6945-B7QN61"/>
<dbReference type="VEuPathDB" id="VectorBase:ISCI015340"/>
<protein>
    <recommendedName>
        <fullName evidence="7">Carboxylic ester hydrolase</fullName>
        <ecNumber evidence="7">3.1.1.-</ecNumber>
    </recommendedName>
</protein>
<dbReference type="VEuPathDB" id="VectorBase:ISCW015340"/>
<evidence type="ECO:0000313" key="12">
    <source>
        <dbReference type="Proteomes" id="UP000001555"/>
    </source>
</evidence>
<dbReference type="PANTHER" id="PTHR43918:SF4">
    <property type="entry name" value="CARBOXYLIC ESTER HYDROLASE"/>
    <property type="match status" value="1"/>
</dbReference>
<dbReference type="EMBL" id="ABJB011070056">
    <property type="status" value="NOT_ANNOTATED_CDS"/>
    <property type="molecule type" value="Genomic_DNA"/>
</dbReference>
<dbReference type="AlphaFoldDB" id="B7QN61"/>
<evidence type="ECO:0000256" key="6">
    <source>
        <dbReference type="ARBA" id="ARBA00048484"/>
    </source>
</evidence>
<evidence type="ECO:0000256" key="4">
    <source>
        <dbReference type="ARBA" id="ARBA00023157"/>
    </source>
</evidence>
<dbReference type="FunFam" id="3.40.50.1820:FF:000538">
    <property type="entry name" value="Carboxylic ester hydrolase"/>
    <property type="match status" value="1"/>
</dbReference>
<evidence type="ECO:0000256" key="3">
    <source>
        <dbReference type="ARBA" id="ARBA00022801"/>
    </source>
</evidence>
<gene>
    <name evidence="10" type="ORF">IscW_ISCW015340</name>
</gene>
<dbReference type="InterPro" id="IPR050654">
    <property type="entry name" value="AChE-related_enzymes"/>
</dbReference>
<keyword evidence="4" id="KW-1015">Disulfide bond</keyword>
<keyword evidence="8" id="KW-0732">Signal</keyword>
<dbReference type="EnsemblMetazoa" id="ISCW015340-RA">
    <property type="protein sequence ID" value="ISCW015340-PA"/>
    <property type="gene ID" value="ISCW015340"/>
</dbReference>
<dbReference type="InterPro" id="IPR019826">
    <property type="entry name" value="Carboxylesterase_B_AS"/>
</dbReference>
<dbReference type="PROSITE" id="PS00122">
    <property type="entry name" value="CARBOXYLESTERASE_B_1"/>
    <property type="match status" value="1"/>
</dbReference>
<dbReference type="SUPFAM" id="SSF53474">
    <property type="entry name" value="alpha/beta-Hydrolases"/>
    <property type="match status" value="1"/>
</dbReference>
<name>B7QN61_IXOSC</name>
<dbReference type="InterPro" id="IPR029058">
    <property type="entry name" value="AB_hydrolase_fold"/>
</dbReference>
<dbReference type="InterPro" id="IPR002018">
    <property type="entry name" value="CarbesteraseB"/>
</dbReference>
<dbReference type="EC" id="3.1.1.-" evidence="7"/>
<feature type="chain" id="PRO_5011935633" description="Carboxylic ester hydrolase" evidence="8">
    <location>
        <begin position="16"/>
        <end position="493"/>
    </location>
</feature>
<evidence type="ECO:0000256" key="2">
    <source>
        <dbReference type="ARBA" id="ARBA00022487"/>
    </source>
</evidence>
<dbReference type="Pfam" id="PF00135">
    <property type="entry name" value="COesterase"/>
    <property type="match status" value="1"/>
</dbReference>
<dbReference type="Proteomes" id="UP000001555">
    <property type="component" value="Unassembled WGS sequence"/>
</dbReference>
<comment type="similarity">
    <text evidence="1 7">Belongs to the type-B carboxylesterase/lipase family.</text>
</comment>
<evidence type="ECO:0000256" key="1">
    <source>
        <dbReference type="ARBA" id="ARBA00005964"/>
    </source>
</evidence>
<dbReference type="STRING" id="6945.B7QN61"/>
<dbReference type="OrthoDB" id="6501553at2759"/>
<keyword evidence="5" id="KW-0325">Glycoprotein</keyword>
<keyword evidence="12" id="KW-1185">Reference proteome</keyword>
<dbReference type="Gene3D" id="3.40.50.1820">
    <property type="entry name" value="alpha/beta hydrolase"/>
    <property type="match status" value="1"/>
</dbReference>
<sequence length="493" mass="55134">MVITIIILILSNVIAKILFHKQSSQDCFQVSLVTGQVMGLPVNFQHAGHTYHTTAFLGIPFADNTGGTRRFKKPNIYHGWEGVFNATYTRKPCCQRIMKGQEKYISALANNTEDCLHLNIWVPTDCMQRIQKIPVMFWVYGGGFVFGGNNIDVYDGRYIAGFGNLIVVVPNYRVGSFGFLNAQTEDVPGNMGMHDVIAAYRWVRDHIGSFGGDRENIILAGQSAGSIISGLLMISPAFPLTLFSKAYLMSGSVFTLLPENSNDSAAENFQKIAKEANCWMTTTAESLYCLRARTSAEIIAAEHSTKQIFSPSHYDEILPSDINTLFKNVNASNKTILLSTTRLDGSDFFESLFKDVVDQGLKVTPSTLKSKYPSFFKNVSPNMIGWMLASFGGVYNISQDEDMGWREIFTDVLFRCPMESMGKEFDNKGATVFFQEFWPKPSFRNSSVEHASHADDVFMLFGYPFLYPSLATDIERQTSLRMIETLAAFSRDG</sequence>
<evidence type="ECO:0000256" key="5">
    <source>
        <dbReference type="ARBA" id="ARBA00023180"/>
    </source>
</evidence>
<organism>
    <name type="scientific">Ixodes scapularis</name>
    <name type="common">Black-legged tick</name>
    <name type="synonym">Deer tick</name>
    <dbReference type="NCBI Taxonomy" id="6945"/>
    <lineage>
        <taxon>Eukaryota</taxon>
        <taxon>Metazoa</taxon>
        <taxon>Ecdysozoa</taxon>
        <taxon>Arthropoda</taxon>
        <taxon>Chelicerata</taxon>
        <taxon>Arachnida</taxon>
        <taxon>Acari</taxon>
        <taxon>Parasitiformes</taxon>
        <taxon>Ixodida</taxon>
        <taxon>Ixodoidea</taxon>
        <taxon>Ixodidae</taxon>
        <taxon>Ixodinae</taxon>
        <taxon>Ixodes</taxon>
    </lineage>
</organism>
<feature type="domain" description="Carboxylesterase type B" evidence="9">
    <location>
        <begin position="29"/>
        <end position="493"/>
    </location>
</feature>
<keyword evidence="2" id="KW-0719">Serine esterase</keyword>
<proteinExistence type="inferred from homology"/>
<dbReference type="InterPro" id="IPR000997">
    <property type="entry name" value="Cholinesterase"/>
</dbReference>
<reference evidence="11" key="2">
    <citation type="submission" date="2020-05" db="UniProtKB">
        <authorList>
            <consortium name="EnsemblMetazoa"/>
        </authorList>
    </citation>
    <scope>IDENTIFICATION</scope>
    <source>
        <strain evidence="11">wikel</strain>
    </source>
</reference>